<sequence length="173" mass="18674">MKLRFNISILALCIVMSGQVSAGAIEEFGRYYEIDLAQPIAEEVNFRVAFDVADSAETGSFSPYINSAARMNNMLLGHGVSEDRIQLAVVIHGSATYDVQRNTVYQQRTGEANGSAPLILALIEQGVRVIVCGQSATHLGVTQEQLIPGVEMALSAMAAHAQLQQDGYTLNPF</sequence>
<reference evidence="2 3" key="1">
    <citation type="submission" date="2018-10" db="EMBL/GenBank/DDBJ databases">
        <title>Genomic Encyclopedia of Type Strains, Phase IV (KMG-IV): sequencing the most valuable type-strain genomes for metagenomic binning, comparative biology and taxonomic classification.</title>
        <authorList>
            <person name="Goeker M."/>
        </authorList>
    </citation>
    <scope>NUCLEOTIDE SEQUENCE [LARGE SCALE GENOMIC DNA]</scope>
    <source>
        <strain evidence="2 3">DSM 25080</strain>
    </source>
</reference>
<gene>
    <name evidence="2" type="ORF">DFR27_0525</name>
</gene>
<dbReference type="InterPro" id="IPR003787">
    <property type="entry name" value="Sulphur_relay_DsrE/F-like"/>
</dbReference>
<name>A0A3M0AEJ7_9GAMM</name>
<keyword evidence="3" id="KW-1185">Reference proteome</keyword>
<dbReference type="SUPFAM" id="SSF75169">
    <property type="entry name" value="DsrEFH-like"/>
    <property type="match status" value="1"/>
</dbReference>
<dbReference type="RefSeq" id="WP_211327538.1">
    <property type="nucleotide sequence ID" value="NZ_REFJ01000001.1"/>
</dbReference>
<dbReference type="InterPro" id="IPR027396">
    <property type="entry name" value="DsrEFH-like"/>
</dbReference>
<feature type="chain" id="PRO_5018122936" evidence="1">
    <location>
        <begin position="23"/>
        <end position="173"/>
    </location>
</feature>
<dbReference type="AlphaFoldDB" id="A0A3M0AEJ7"/>
<dbReference type="EMBL" id="REFJ01000001">
    <property type="protein sequence ID" value="RMA82574.1"/>
    <property type="molecule type" value="Genomic_DNA"/>
</dbReference>
<comment type="caution">
    <text evidence="2">The sequence shown here is derived from an EMBL/GenBank/DDBJ whole genome shotgun (WGS) entry which is preliminary data.</text>
</comment>
<evidence type="ECO:0000313" key="3">
    <source>
        <dbReference type="Proteomes" id="UP000267187"/>
    </source>
</evidence>
<evidence type="ECO:0000313" key="2">
    <source>
        <dbReference type="EMBL" id="RMA82574.1"/>
    </source>
</evidence>
<organism evidence="2 3">
    <name type="scientific">Umboniibacter marinipuniceus</name>
    <dbReference type="NCBI Taxonomy" id="569599"/>
    <lineage>
        <taxon>Bacteria</taxon>
        <taxon>Pseudomonadati</taxon>
        <taxon>Pseudomonadota</taxon>
        <taxon>Gammaproteobacteria</taxon>
        <taxon>Cellvibrionales</taxon>
        <taxon>Cellvibrionaceae</taxon>
        <taxon>Umboniibacter</taxon>
    </lineage>
</organism>
<dbReference type="PANTHER" id="PTHR37691">
    <property type="entry name" value="BLR3518 PROTEIN"/>
    <property type="match status" value="1"/>
</dbReference>
<protein>
    <submittedName>
        <fullName evidence="2">DsrE/DsrF/DsrH-like protein</fullName>
    </submittedName>
</protein>
<evidence type="ECO:0000256" key="1">
    <source>
        <dbReference type="SAM" id="SignalP"/>
    </source>
</evidence>
<keyword evidence="1" id="KW-0732">Signal</keyword>
<accession>A0A3M0AEJ7</accession>
<proteinExistence type="predicted"/>
<dbReference type="Gene3D" id="3.40.1260.10">
    <property type="entry name" value="DsrEFH-like"/>
    <property type="match status" value="1"/>
</dbReference>
<dbReference type="Pfam" id="PF02635">
    <property type="entry name" value="DsrE"/>
    <property type="match status" value="1"/>
</dbReference>
<dbReference type="PANTHER" id="PTHR37691:SF1">
    <property type="entry name" value="BLR3518 PROTEIN"/>
    <property type="match status" value="1"/>
</dbReference>
<dbReference type="Proteomes" id="UP000267187">
    <property type="component" value="Unassembled WGS sequence"/>
</dbReference>
<feature type="signal peptide" evidence="1">
    <location>
        <begin position="1"/>
        <end position="22"/>
    </location>
</feature>